<evidence type="ECO:0000256" key="4">
    <source>
        <dbReference type="ARBA" id="ARBA00022989"/>
    </source>
</evidence>
<dbReference type="AlphaFoldDB" id="A0A6G4CX46"/>
<evidence type="ECO:0000256" key="3">
    <source>
        <dbReference type="ARBA" id="ARBA00022692"/>
    </source>
</evidence>
<accession>A0A6G4CX46</accession>
<dbReference type="FunFam" id="2.60.120.260:FF:000264">
    <property type="entry name" value="Cellulose synthase domain-containing protein"/>
    <property type="match status" value="1"/>
</dbReference>
<name>A0A6G4CX46_CLOBO</name>
<gene>
    <name evidence="7" type="ORF">EXM56_18270</name>
</gene>
<comment type="subcellular location">
    <subcellularLocation>
        <location evidence="1">Cell membrane</location>
        <topology evidence="1">Single-pass membrane protein</topology>
    </subcellularLocation>
</comment>
<evidence type="ECO:0000256" key="1">
    <source>
        <dbReference type="ARBA" id="ARBA00004162"/>
    </source>
</evidence>
<reference evidence="7" key="1">
    <citation type="submission" date="2019-02" db="EMBL/GenBank/DDBJ databases">
        <title>Genome sequencing of Clostridium botulinum clinical isolates.</title>
        <authorList>
            <person name="Brunt J."/>
            <person name="Van Vliet A.H.M."/>
            <person name="Stringer S.C."/>
            <person name="Grant K.A."/>
            <person name="Carter A.C."/>
            <person name="Peck M.W."/>
        </authorList>
    </citation>
    <scope>NUCLEOTIDE SEQUENCE</scope>
    <source>
        <strain evidence="7">H114400598</strain>
    </source>
</reference>
<evidence type="ECO:0000256" key="5">
    <source>
        <dbReference type="ARBA" id="ARBA00023136"/>
    </source>
</evidence>
<evidence type="ECO:0000313" key="7">
    <source>
        <dbReference type="EMBL" id="NEZ77214.1"/>
    </source>
</evidence>
<dbReference type="EMBL" id="SGKT01000080">
    <property type="protein sequence ID" value="NEZ77214.1"/>
    <property type="molecule type" value="Genomic_DNA"/>
</dbReference>
<dbReference type="PANTHER" id="PTHR39083:SF1">
    <property type="entry name" value="CYCLIC DI-GMP-BINDING PROTEIN"/>
    <property type="match status" value="1"/>
</dbReference>
<dbReference type="PANTHER" id="PTHR39083">
    <property type="entry name" value="CYCLIC DI-GMP-BINDING PROTEIN"/>
    <property type="match status" value="1"/>
</dbReference>
<protein>
    <submittedName>
        <fullName evidence="7">Cellulose biosynthesis cyclic di-GMP-binding regulatory protein BcsB</fullName>
    </submittedName>
</protein>
<dbReference type="FunFam" id="2.60.120.260:FF:000263">
    <property type="entry name" value="Cellulose synthase domain-containing protein"/>
    <property type="match status" value="1"/>
</dbReference>
<feature type="transmembrane region" description="Helical" evidence="6">
    <location>
        <begin position="672"/>
        <end position="691"/>
    </location>
</feature>
<evidence type="ECO:0000256" key="6">
    <source>
        <dbReference type="SAM" id="Phobius"/>
    </source>
</evidence>
<proteinExistence type="predicted"/>
<dbReference type="InterPro" id="IPR018513">
    <property type="entry name" value="Cell_synthase_bac"/>
</dbReference>
<evidence type="ECO:0000256" key="2">
    <source>
        <dbReference type="ARBA" id="ARBA00022475"/>
    </source>
</evidence>
<organism evidence="7">
    <name type="scientific">Clostridium botulinum</name>
    <dbReference type="NCBI Taxonomy" id="1491"/>
    <lineage>
        <taxon>Bacteria</taxon>
        <taxon>Bacillati</taxon>
        <taxon>Bacillota</taxon>
        <taxon>Clostridia</taxon>
        <taxon>Eubacteriales</taxon>
        <taxon>Clostridiaceae</taxon>
        <taxon>Clostridium</taxon>
    </lineage>
</organism>
<keyword evidence="3 6" id="KW-0812">Transmembrane</keyword>
<comment type="caution">
    <text evidence="7">The sequence shown here is derived from an EMBL/GenBank/DDBJ whole genome shotgun (WGS) entry which is preliminary data.</text>
</comment>
<sequence length="703" mass="80325">MKKNLRIIIIIIMVFLGNIINGQNVVAVPNKSKNFRVEKDMKIEGVFGNNVFFFNIDKSWTVDNAYLNLIFTESDLLDKTQSTLTAYINDFPVYSMKIGDKKKYKESIKINIPKDKLISGYNEVKIKVYSRISEKPCIDDVNSGNWFIIHKGSYVHMDFKDREDTKTLKEFPFPYLKASDENPANSMIMLPDNFSQGEITSAMMLCSNFGSKRKSDNVNMKVYKASEANLKNKLDIIFIGSKNNTPLDLLTLLSKEEINRLDKDAIVKEVISPYNPSKKLLLLISNNEKNMIKASKLLCSKDYMKQIDKDTIIVNNSMDVEDIKEEKANRVSLSDLGYGNVSLKGPFKQEATFNLNIPKDRFIKEGSKVVINNRYSKNIDFDRSLITVYINDIPIGSKKLDSKTADNNSFEISIPKDIRNSSNYEIKVVFNLEIKDLFCTFREGENPWAYILNNSYIYTPYKKGRDNVFENYPNPFISNGGMNDLTLVLSDNTTSEELNFAGNIMATIGHDVDINRGKFNAVAAKDLSSKLKKGNLIIIGTPDSNSIIKNLNKNLYIKFNKNFNGFLSNEKMKFFQDYSSKLASIQLIDSPYNKENKAMIVTSTYTRDLALAQKYLSDISLVKSLKGNAVTIDRDGVMNYSYFGDKYDKEKEENGNISKFKNITLNSNIKNLLIFFVFIMVILVGGSLLFIKKYKKIVRIYYY</sequence>
<dbReference type="GO" id="GO:0006011">
    <property type="term" value="P:UDP-alpha-D-glucose metabolic process"/>
    <property type="evidence" value="ECO:0007669"/>
    <property type="project" value="InterPro"/>
</dbReference>
<keyword evidence="4 6" id="KW-1133">Transmembrane helix</keyword>
<dbReference type="Gene3D" id="2.60.120.260">
    <property type="entry name" value="Galactose-binding domain-like"/>
    <property type="match status" value="2"/>
</dbReference>
<keyword evidence="5 6" id="KW-0472">Membrane</keyword>
<dbReference type="GO" id="GO:0005886">
    <property type="term" value="C:plasma membrane"/>
    <property type="evidence" value="ECO:0007669"/>
    <property type="project" value="UniProtKB-SubCell"/>
</dbReference>
<dbReference type="Pfam" id="PF03170">
    <property type="entry name" value="BcsB"/>
    <property type="match status" value="1"/>
</dbReference>
<keyword evidence="2" id="KW-1003">Cell membrane</keyword>